<keyword evidence="2" id="KW-0378">Hydrolase</keyword>
<dbReference type="PROSITE" id="PS51194">
    <property type="entry name" value="HELICASE_CTER"/>
    <property type="match status" value="1"/>
</dbReference>
<dbReference type="AlphaFoldDB" id="A0AAN7HEC8"/>
<feature type="region of interest" description="Disordered" evidence="4">
    <location>
        <begin position="628"/>
        <end position="655"/>
    </location>
</feature>
<feature type="region of interest" description="Disordered" evidence="4">
    <location>
        <begin position="176"/>
        <end position="224"/>
    </location>
</feature>
<evidence type="ECO:0000259" key="5">
    <source>
        <dbReference type="PROSITE" id="PS51194"/>
    </source>
</evidence>
<dbReference type="Gene3D" id="3.40.50.300">
    <property type="entry name" value="P-loop containing nucleotide triphosphate hydrolases"/>
    <property type="match status" value="1"/>
</dbReference>
<dbReference type="GO" id="GO:0016787">
    <property type="term" value="F:hydrolase activity"/>
    <property type="evidence" value="ECO:0007669"/>
    <property type="project" value="UniProtKB-KW"/>
</dbReference>
<dbReference type="InterPro" id="IPR027417">
    <property type="entry name" value="P-loop_NTPase"/>
</dbReference>
<evidence type="ECO:0000256" key="1">
    <source>
        <dbReference type="ARBA" id="ARBA00022741"/>
    </source>
</evidence>
<feature type="compositionally biased region" description="Basic and acidic residues" evidence="4">
    <location>
        <begin position="1240"/>
        <end position="1251"/>
    </location>
</feature>
<accession>A0AAN7HEC8</accession>
<dbReference type="SUPFAM" id="SSF52540">
    <property type="entry name" value="P-loop containing nucleoside triphosphate hydrolases"/>
    <property type="match status" value="2"/>
</dbReference>
<reference evidence="6" key="2">
    <citation type="submission" date="2023-05" db="EMBL/GenBank/DDBJ databases">
        <authorList>
            <consortium name="Lawrence Berkeley National Laboratory"/>
            <person name="Steindorff A."/>
            <person name="Hensen N."/>
            <person name="Bonometti L."/>
            <person name="Westerberg I."/>
            <person name="Brannstrom I.O."/>
            <person name="Guillou S."/>
            <person name="Cros-Aarteil S."/>
            <person name="Calhoun S."/>
            <person name="Haridas S."/>
            <person name="Kuo A."/>
            <person name="Mondo S."/>
            <person name="Pangilinan J."/>
            <person name="Riley R."/>
            <person name="Labutti K."/>
            <person name="Andreopoulos B."/>
            <person name="Lipzen A."/>
            <person name="Chen C."/>
            <person name="Yanf M."/>
            <person name="Daum C."/>
            <person name="Ng V."/>
            <person name="Clum A."/>
            <person name="Ohm R."/>
            <person name="Martin F."/>
            <person name="Silar P."/>
            <person name="Natvig D."/>
            <person name="Lalanne C."/>
            <person name="Gautier V."/>
            <person name="Ament-Velasquez S.L."/>
            <person name="Kruys A."/>
            <person name="Hutchinson M.I."/>
            <person name="Powell A.J."/>
            <person name="Barry K."/>
            <person name="Miller A.N."/>
            <person name="Grigoriev I.V."/>
            <person name="Debuchy R."/>
            <person name="Gladieux P."/>
            <person name="Thoren M.H."/>
            <person name="Johannesson H."/>
        </authorList>
    </citation>
    <scope>NUCLEOTIDE SEQUENCE</scope>
    <source>
        <strain evidence="6">CBS 532.94</strain>
    </source>
</reference>
<dbReference type="PANTHER" id="PTHR45626">
    <property type="entry name" value="TRANSCRIPTION TERMINATION FACTOR 2-RELATED"/>
    <property type="match status" value="1"/>
</dbReference>
<evidence type="ECO:0000256" key="4">
    <source>
        <dbReference type="SAM" id="MobiDB-lite"/>
    </source>
</evidence>
<dbReference type="Proteomes" id="UP001303760">
    <property type="component" value="Unassembled WGS sequence"/>
</dbReference>
<keyword evidence="7" id="KW-1185">Reference proteome</keyword>
<comment type="caution">
    <text evidence="6">The sequence shown here is derived from an EMBL/GenBank/DDBJ whole genome shotgun (WGS) entry which is preliminary data.</text>
</comment>
<reference evidence="6" key="1">
    <citation type="journal article" date="2023" name="Mol. Phylogenet. Evol.">
        <title>Genome-scale phylogeny and comparative genomics of the fungal order Sordariales.</title>
        <authorList>
            <person name="Hensen N."/>
            <person name="Bonometti L."/>
            <person name="Westerberg I."/>
            <person name="Brannstrom I.O."/>
            <person name="Guillou S."/>
            <person name="Cros-Aarteil S."/>
            <person name="Calhoun S."/>
            <person name="Haridas S."/>
            <person name="Kuo A."/>
            <person name="Mondo S."/>
            <person name="Pangilinan J."/>
            <person name="Riley R."/>
            <person name="LaButti K."/>
            <person name="Andreopoulos B."/>
            <person name="Lipzen A."/>
            <person name="Chen C."/>
            <person name="Yan M."/>
            <person name="Daum C."/>
            <person name="Ng V."/>
            <person name="Clum A."/>
            <person name="Steindorff A."/>
            <person name="Ohm R.A."/>
            <person name="Martin F."/>
            <person name="Silar P."/>
            <person name="Natvig D.O."/>
            <person name="Lalanne C."/>
            <person name="Gautier V."/>
            <person name="Ament-Velasquez S.L."/>
            <person name="Kruys A."/>
            <person name="Hutchinson M.I."/>
            <person name="Powell A.J."/>
            <person name="Barry K."/>
            <person name="Miller A.N."/>
            <person name="Grigoriev I.V."/>
            <person name="Debuchy R."/>
            <person name="Gladieux P."/>
            <person name="Hiltunen Thoren M."/>
            <person name="Johannesson H."/>
        </authorList>
    </citation>
    <scope>NUCLEOTIDE SEQUENCE</scope>
    <source>
        <strain evidence="6">CBS 532.94</strain>
    </source>
</reference>
<keyword evidence="3" id="KW-0067">ATP-binding</keyword>
<dbReference type="EMBL" id="MU860156">
    <property type="protein sequence ID" value="KAK4237079.1"/>
    <property type="molecule type" value="Genomic_DNA"/>
</dbReference>
<feature type="compositionally biased region" description="Low complexity" evidence="4">
    <location>
        <begin position="455"/>
        <end position="469"/>
    </location>
</feature>
<protein>
    <recommendedName>
        <fullName evidence="5">Helicase C-terminal domain-containing protein</fullName>
    </recommendedName>
</protein>
<keyword evidence="1" id="KW-0547">Nucleotide-binding</keyword>
<feature type="compositionally biased region" description="Low complexity" evidence="4">
    <location>
        <begin position="377"/>
        <end position="397"/>
    </location>
</feature>
<dbReference type="InterPro" id="IPR050628">
    <property type="entry name" value="SNF2_RAD54_helicase_TF"/>
</dbReference>
<feature type="domain" description="Helicase C-terminal" evidence="5">
    <location>
        <begin position="1054"/>
        <end position="1228"/>
    </location>
</feature>
<feature type="compositionally biased region" description="Low complexity" evidence="4">
    <location>
        <begin position="303"/>
        <end position="312"/>
    </location>
</feature>
<dbReference type="Gene3D" id="3.40.50.10810">
    <property type="entry name" value="Tandem AAA-ATPase domain"/>
    <property type="match status" value="1"/>
</dbReference>
<feature type="compositionally biased region" description="Polar residues" evidence="4">
    <location>
        <begin position="407"/>
        <end position="417"/>
    </location>
</feature>
<organism evidence="6 7">
    <name type="scientific">Achaetomium macrosporum</name>
    <dbReference type="NCBI Taxonomy" id="79813"/>
    <lineage>
        <taxon>Eukaryota</taxon>
        <taxon>Fungi</taxon>
        <taxon>Dikarya</taxon>
        <taxon>Ascomycota</taxon>
        <taxon>Pezizomycotina</taxon>
        <taxon>Sordariomycetes</taxon>
        <taxon>Sordariomycetidae</taxon>
        <taxon>Sordariales</taxon>
        <taxon>Chaetomiaceae</taxon>
        <taxon>Achaetomium</taxon>
    </lineage>
</organism>
<dbReference type="InterPro" id="IPR001650">
    <property type="entry name" value="Helicase_C-like"/>
</dbReference>
<evidence type="ECO:0000313" key="7">
    <source>
        <dbReference type="Proteomes" id="UP001303760"/>
    </source>
</evidence>
<feature type="region of interest" description="Disordered" evidence="4">
    <location>
        <begin position="1232"/>
        <end position="1251"/>
    </location>
</feature>
<dbReference type="GO" id="GO:0008094">
    <property type="term" value="F:ATP-dependent activity, acting on DNA"/>
    <property type="evidence" value="ECO:0007669"/>
    <property type="project" value="TreeGrafter"/>
</dbReference>
<dbReference type="Pfam" id="PF00271">
    <property type="entry name" value="Helicase_C"/>
    <property type="match status" value="1"/>
</dbReference>
<dbReference type="GO" id="GO:0005524">
    <property type="term" value="F:ATP binding"/>
    <property type="evidence" value="ECO:0007669"/>
    <property type="project" value="UniProtKB-KW"/>
</dbReference>
<dbReference type="InterPro" id="IPR038718">
    <property type="entry name" value="SNF2-like_sf"/>
</dbReference>
<dbReference type="GO" id="GO:0006281">
    <property type="term" value="P:DNA repair"/>
    <property type="evidence" value="ECO:0007669"/>
    <property type="project" value="TreeGrafter"/>
</dbReference>
<evidence type="ECO:0000313" key="6">
    <source>
        <dbReference type="EMBL" id="KAK4237079.1"/>
    </source>
</evidence>
<name>A0AAN7HEC8_9PEZI</name>
<feature type="compositionally biased region" description="Polar residues" evidence="4">
    <location>
        <begin position="324"/>
        <end position="336"/>
    </location>
</feature>
<evidence type="ECO:0000256" key="3">
    <source>
        <dbReference type="ARBA" id="ARBA00022840"/>
    </source>
</evidence>
<dbReference type="GO" id="GO:0005634">
    <property type="term" value="C:nucleus"/>
    <property type="evidence" value="ECO:0007669"/>
    <property type="project" value="TreeGrafter"/>
</dbReference>
<sequence length="1251" mass="138028">MDYSSRDIHKLTTLSLNVVRWDTNEQWCKALTDLVRDDIREQYVEYEPVEYMWSEFVRFIAKRFGYNNSDHAVIFAQFGLKHPEVREVLSVYIWETILEEIAESYIVVPENTDLYFIIVPNKSPKPLAPTLTLSILHPGRYDDLGCDVHPPWLSEPSSILDDEEELTPKPPRIVEIISDDEEESTPRPSRTVGPEVGDIDSPPQPSIHPSHDDNFEIPELRLPSPMSPIRRTEFEFEELENYSGDENAVHEAMEAVKITPIHEKEDDYYDYTDDYLERPNRAVFGRADAETNITVSEAPLKVSSDSNSSYSDGESEVTFPPTPVSASTPERVSSLTAGRKSPGVRVTTRAGRAGKQPSASITSRKTPAIPTAKSNKPSIRGASSAARGRPATRGAAPNLAPRGSAILSRSTPSQNAGPITDRPPSRASFHRETGLSRSNAIRRPTGISPIRTDNSKPSAVSPSSLASPSINDIPPESYLEIVDMLGAEYNVNNAEDDDYGAVDLGVVDTYVGSYGTGDNLADWQACLDFFNINLTEYQKREAIANKSSGAGGARKRVPMKKLPGMSVGLFDYQLMGVFNLLKFVLNDVSGGLLCDEQGLGKTQEMYGLIAFAHNLRRCRAEVKAAWKGGKNKGGSGTPAKSKGVPGQHNPPNDSLARSCPFDERYGFRCYCYHELTRELADRLPEGPNIMVAPARNCGPMVRDAKTKLDTKVFKIRGCYEGVDKNDRLTGENVNALHATITGKKGGAEPVYQYQAGTGQSDYIIVVSPEYISRLNTQFGVAVLLAYTAETAKKSALLPGMILMDEFHEYAISKDGEDSRTVAWLQHLKRCCLDSQQPTPLAYFVSGTPFGETPVDIRPAISLLEKDVWCDESHPLTGASLAAFDDLTRTFDTLTGLQASGEVIPRADVVDYRRRLDRVLQHTMVRRLGTDQFQGRNLTEMGPLKVNIVDHLLPFAVTSDLQSLALRTRDLAIEAATTQGIPLSRLLRSKTGEALLLKLRLASTFPGIAAASATDFTFTPSELRTHLSAAKGDVTKTPYFPHIPSWSAHSPKLESISQTILTMLADKTPIPGRPSPQKKYCIFCPVEAEAVLLYGYLLLKRATAKYKSLKPILLHSSLRQPQRQKVLDQFLTEGNAPPNVLVAPLSLAGTGLNLQRAKYSTVTSPAWTKRENQQAYYRIHRVGQVQETKLSLLVGRWNPAERIILAGYEGRTLMEGEEEGEKVWEVDNGFCGGGQEGGDGLIERHQNPTGER</sequence>
<gene>
    <name evidence="6" type="ORF">C8A03DRAFT_45007</name>
</gene>
<evidence type="ECO:0000256" key="2">
    <source>
        <dbReference type="ARBA" id="ARBA00022801"/>
    </source>
</evidence>
<proteinExistence type="predicted"/>
<feature type="region of interest" description="Disordered" evidence="4">
    <location>
        <begin position="298"/>
        <end position="469"/>
    </location>
</feature>